<evidence type="ECO:0000313" key="2">
    <source>
        <dbReference type="EMBL" id="VUC24125.1"/>
    </source>
</evidence>
<gene>
    <name evidence="2" type="ORF">CLO192961_LOCUS132680</name>
</gene>
<protein>
    <recommendedName>
        <fullName evidence="1">2EXR domain-containing protein</fullName>
    </recommendedName>
</protein>
<keyword evidence="3" id="KW-1185">Reference proteome</keyword>
<evidence type="ECO:0000313" key="3">
    <source>
        <dbReference type="Proteomes" id="UP000766486"/>
    </source>
</evidence>
<dbReference type="EMBL" id="CABFNS010000715">
    <property type="protein sequence ID" value="VUC24125.1"/>
    <property type="molecule type" value="Genomic_DNA"/>
</dbReference>
<dbReference type="Proteomes" id="UP000766486">
    <property type="component" value="Unassembled WGS sequence"/>
</dbReference>
<dbReference type="PANTHER" id="PTHR35910">
    <property type="entry name" value="2EXR DOMAIN-CONTAINING PROTEIN"/>
    <property type="match status" value="1"/>
</dbReference>
<reference evidence="2 3" key="1">
    <citation type="submission" date="2019-06" db="EMBL/GenBank/DDBJ databases">
        <authorList>
            <person name="Broberg M."/>
        </authorList>
    </citation>
    <scope>NUCLEOTIDE SEQUENCE [LARGE SCALE GENOMIC DNA]</scope>
</reference>
<dbReference type="InterPro" id="IPR045518">
    <property type="entry name" value="2EXR"/>
</dbReference>
<dbReference type="PANTHER" id="PTHR35910:SF1">
    <property type="entry name" value="2EXR DOMAIN-CONTAINING PROTEIN"/>
    <property type="match status" value="1"/>
</dbReference>
<organism evidence="2 3">
    <name type="scientific">Bionectria ochroleuca</name>
    <name type="common">Gliocladium roseum</name>
    <dbReference type="NCBI Taxonomy" id="29856"/>
    <lineage>
        <taxon>Eukaryota</taxon>
        <taxon>Fungi</taxon>
        <taxon>Dikarya</taxon>
        <taxon>Ascomycota</taxon>
        <taxon>Pezizomycotina</taxon>
        <taxon>Sordariomycetes</taxon>
        <taxon>Hypocreomycetidae</taxon>
        <taxon>Hypocreales</taxon>
        <taxon>Bionectriaceae</taxon>
        <taxon>Clonostachys</taxon>
    </lineage>
</organism>
<proteinExistence type="predicted"/>
<feature type="domain" description="2EXR" evidence="1">
    <location>
        <begin position="19"/>
        <end position="108"/>
    </location>
</feature>
<name>A0ABY6U164_BIOOC</name>
<dbReference type="Pfam" id="PF20150">
    <property type="entry name" value="2EXR"/>
    <property type="match status" value="1"/>
</dbReference>
<evidence type="ECO:0000259" key="1">
    <source>
        <dbReference type="Pfam" id="PF20150"/>
    </source>
</evidence>
<sequence>MPKKRKPPVSGNAKKLRPFHQFSRLPPELRKRVWELVDPEPRVVELRRHRVQTKNRGTVEQIRCLSRAPTILHVCRESRRLAIQEKLYQRNFVRGQNYTWINYETDMISITPLDFSWFETEKPLIQRFRFESENDESFFYFGSKRLRALTSLKELHIICQDGVGSWVNVAEEFHFPTEKVLFIHQDPKSTRMYSRKQLFEMNPARPYSEYSNSYYRQMYDKRIKGAEEDMPEEEYSGISEPES</sequence>
<comment type="caution">
    <text evidence="2">The sequence shown here is derived from an EMBL/GenBank/DDBJ whole genome shotgun (WGS) entry which is preliminary data.</text>
</comment>
<accession>A0ABY6U164</accession>